<dbReference type="InterPro" id="IPR001173">
    <property type="entry name" value="Glyco_trans_2-like"/>
</dbReference>
<feature type="domain" description="Glycosyltransferase 2-like" evidence="1">
    <location>
        <begin position="22"/>
        <end position="139"/>
    </location>
</feature>
<reference evidence="2 3" key="1">
    <citation type="submission" date="2018-01" db="EMBL/GenBank/DDBJ databases">
        <title>Denitrification phenotypes of diverse strains of Pseudomonas stutzeri.</title>
        <authorList>
            <person name="Milligan D.A."/>
            <person name="Bergaust L."/>
            <person name="Bakken L.R."/>
            <person name="Frostegard A."/>
        </authorList>
    </citation>
    <scope>NUCLEOTIDE SEQUENCE [LARGE SCALE GENOMIC DNA]</scope>
    <source>
        <strain evidence="2 3">DSM 50238</strain>
    </source>
</reference>
<dbReference type="Proteomes" id="UP000235881">
    <property type="component" value="Unassembled WGS sequence"/>
</dbReference>
<keyword evidence="3" id="KW-1185">Reference proteome</keyword>
<dbReference type="Gene3D" id="3.90.550.10">
    <property type="entry name" value="Spore Coat Polysaccharide Biosynthesis Protein SpsA, Chain A"/>
    <property type="match status" value="1"/>
</dbReference>
<accession>A0A8E2U1L5</accession>
<dbReference type="PANTHER" id="PTHR22916">
    <property type="entry name" value="GLYCOSYLTRANSFERASE"/>
    <property type="match status" value="1"/>
</dbReference>
<sequence length="310" mass="35589">MELKSEYAIRSRWQGRTEPTLSIICLTYNHAPFIRKTLESFLQQETDFPFEVIVHDDASTDATAAIIAEYAARYPGIVKPIYQQQNQFSLGVPFSTRLFARAAGRYIAYCEGDDYWTDPRKLQIQVDFLERHHDYVLTYHDAFMFNSQGVIRSPQFTGKLRQDASARELMQGRPFSTLTVCFRNLLQELPPELLGVEVLDICWWSLLGAHGKGKFIDEIKPAAYRVHEGGIFSMRPSRQRIQMTLHAHYCLARYYQRIGKRELYEYFLGQVASECLALLSPLSKLQALCGVAQNLALNLLRRLAPRPAKG</sequence>
<evidence type="ECO:0000313" key="3">
    <source>
        <dbReference type="Proteomes" id="UP000235881"/>
    </source>
</evidence>
<dbReference type="EMBL" id="POUK01000003">
    <property type="protein sequence ID" value="PNF76826.1"/>
    <property type="molecule type" value="Genomic_DNA"/>
</dbReference>
<dbReference type="InterPro" id="IPR029044">
    <property type="entry name" value="Nucleotide-diphossugar_trans"/>
</dbReference>
<organism evidence="2 3">
    <name type="scientific">Stutzerimonas degradans</name>
    <dbReference type="NCBI Taxonomy" id="2968968"/>
    <lineage>
        <taxon>Bacteria</taxon>
        <taxon>Pseudomonadati</taxon>
        <taxon>Pseudomonadota</taxon>
        <taxon>Gammaproteobacteria</taxon>
        <taxon>Pseudomonadales</taxon>
        <taxon>Pseudomonadaceae</taxon>
        <taxon>Stutzerimonas</taxon>
    </lineage>
</organism>
<dbReference type="GO" id="GO:0016758">
    <property type="term" value="F:hexosyltransferase activity"/>
    <property type="evidence" value="ECO:0007669"/>
    <property type="project" value="UniProtKB-ARBA"/>
</dbReference>
<name>A0A8E2U1L5_9GAMM</name>
<comment type="caution">
    <text evidence="2">The sequence shown here is derived from an EMBL/GenBank/DDBJ whole genome shotgun (WGS) entry which is preliminary data.</text>
</comment>
<protein>
    <submittedName>
        <fullName evidence="2">Glycosyl transferase family 2</fullName>
    </submittedName>
</protein>
<evidence type="ECO:0000259" key="1">
    <source>
        <dbReference type="Pfam" id="PF00535"/>
    </source>
</evidence>
<proteinExistence type="predicted"/>
<dbReference type="Pfam" id="PF00535">
    <property type="entry name" value="Glycos_transf_2"/>
    <property type="match status" value="1"/>
</dbReference>
<dbReference type="SUPFAM" id="SSF53448">
    <property type="entry name" value="Nucleotide-diphospho-sugar transferases"/>
    <property type="match status" value="1"/>
</dbReference>
<gene>
    <name evidence="2" type="ORF">CXK95_10535</name>
</gene>
<dbReference type="RefSeq" id="WP_054094897.1">
    <property type="nucleotide sequence ID" value="NZ_CP065721.1"/>
</dbReference>
<keyword evidence="2" id="KW-0808">Transferase</keyword>
<dbReference type="PANTHER" id="PTHR22916:SF3">
    <property type="entry name" value="UDP-GLCNAC:BETAGAL BETA-1,3-N-ACETYLGLUCOSAMINYLTRANSFERASE-LIKE PROTEIN 1"/>
    <property type="match status" value="1"/>
</dbReference>
<evidence type="ECO:0000313" key="2">
    <source>
        <dbReference type="EMBL" id="PNF76826.1"/>
    </source>
</evidence>
<dbReference type="AlphaFoldDB" id="A0A8E2U1L5"/>